<name>A0ABR3UHU9_9PLEO</name>
<proteinExistence type="predicted"/>
<gene>
    <name evidence="1" type="ORF">ACET3X_006282</name>
</gene>
<reference evidence="1 2" key="1">
    <citation type="submission" date="2024-09" db="EMBL/GenBank/DDBJ databases">
        <title>T2T genomes of carrot and Alternaria dauci and their utility for understanding host-pathogen interaction during carrot leaf blight disease.</title>
        <authorList>
            <person name="Liu W."/>
            <person name="Xu S."/>
            <person name="Ou C."/>
            <person name="Liu X."/>
            <person name="Zhuang F."/>
            <person name="Deng X.W."/>
        </authorList>
    </citation>
    <scope>NUCLEOTIDE SEQUENCE [LARGE SCALE GENOMIC DNA]</scope>
    <source>
        <strain evidence="1 2">A2016</strain>
    </source>
</reference>
<accession>A0ABR3UHU9</accession>
<organism evidence="1 2">
    <name type="scientific">Alternaria dauci</name>
    <dbReference type="NCBI Taxonomy" id="48095"/>
    <lineage>
        <taxon>Eukaryota</taxon>
        <taxon>Fungi</taxon>
        <taxon>Dikarya</taxon>
        <taxon>Ascomycota</taxon>
        <taxon>Pezizomycotina</taxon>
        <taxon>Dothideomycetes</taxon>
        <taxon>Pleosporomycetidae</taxon>
        <taxon>Pleosporales</taxon>
        <taxon>Pleosporineae</taxon>
        <taxon>Pleosporaceae</taxon>
        <taxon>Alternaria</taxon>
        <taxon>Alternaria sect. Porri</taxon>
    </lineage>
</organism>
<dbReference type="Proteomes" id="UP001578633">
    <property type="component" value="Chromosome 5"/>
</dbReference>
<evidence type="ECO:0000313" key="1">
    <source>
        <dbReference type="EMBL" id="KAL1796058.1"/>
    </source>
</evidence>
<dbReference type="RefSeq" id="XP_069306642.1">
    <property type="nucleotide sequence ID" value="XM_069452476.1"/>
</dbReference>
<protein>
    <submittedName>
        <fullName evidence="1">Uncharacterized protein</fullName>
    </submittedName>
</protein>
<keyword evidence="2" id="KW-1185">Reference proteome</keyword>
<dbReference type="EMBL" id="JBHGVX010000005">
    <property type="protein sequence ID" value="KAL1796058.1"/>
    <property type="molecule type" value="Genomic_DNA"/>
</dbReference>
<evidence type="ECO:0000313" key="2">
    <source>
        <dbReference type="Proteomes" id="UP001578633"/>
    </source>
</evidence>
<comment type="caution">
    <text evidence="1">The sequence shown here is derived from an EMBL/GenBank/DDBJ whole genome shotgun (WGS) entry which is preliminary data.</text>
</comment>
<dbReference type="GeneID" id="96086604"/>
<sequence>MQDRHHTGFELDQLLAQAPNLVHLAINFCPINLGHARHLGAKLKLFKQYDGDYVLNEVESLLIPIAKHQNLETLRIFTAPSIDYGMNPNPNSLQWVSLPEKHIYTSQAIMQAFATEVFRLLAGHGSNIRALAMAPEHVNIAERPVSDENGHQWPRYYYKYGVTRTMNGQEDIVAVPILPAEFPILVPT</sequence>